<sequence length="198" mass="21622">MFFNRNRASGVEWLVVGLGNPGDKYENTRHNVGFLTIDHIAEEQRVPVQKLKYRALTNTVELGGAKALLMKPVTYMNLSGEAVGEAARFYKIPADHVLVISDDVSLPIGKLRIRKGGSAGGHNGLKNIIQHLGTDQFPRVKVGVGEKPHPDYDMADWVLSKFVGEDLKTITAAIEKAAKAVECLIAEGPDKAMNKFNG</sequence>
<evidence type="ECO:0000256" key="9">
    <source>
        <dbReference type="RuleBase" id="RU000673"/>
    </source>
</evidence>
<evidence type="ECO:0000256" key="1">
    <source>
        <dbReference type="ARBA" id="ARBA00013260"/>
    </source>
</evidence>
<evidence type="ECO:0000256" key="3">
    <source>
        <dbReference type="ARBA" id="ARBA00022801"/>
    </source>
</evidence>
<dbReference type="GO" id="GO:0005737">
    <property type="term" value="C:cytoplasm"/>
    <property type="evidence" value="ECO:0007669"/>
    <property type="project" value="UniProtKB-SubCell"/>
</dbReference>
<dbReference type="InterPro" id="IPR001328">
    <property type="entry name" value="Pept_tRNA_hydro"/>
</dbReference>
<evidence type="ECO:0000256" key="4">
    <source>
        <dbReference type="ARBA" id="ARBA00022884"/>
    </source>
</evidence>
<dbReference type="InterPro" id="IPR036416">
    <property type="entry name" value="Pept_tRNA_hydro_sf"/>
</dbReference>
<dbReference type="Proteomes" id="UP000823921">
    <property type="component" value="Unassembled WGS sequence"/>
</dbReference>
<dbReference type="GO" id="GO:0000049">
    <property type="term" value="F:tRNA binding"/>
    <property type="evidence" value="ECO:0007669"/>
    <property type="project" value="UniProtKB-UniRule"/>
</dbReference>
<evidence type="ECO:0000313" key="11">
    <source>
        <dbReference type="EMBL" id="HJB79579.1"/>
    </source>
</evidence>
<dbReference type="Pfam" id="PF01195">
    <property type="entry name" value="Pept_tRNA_hydro"/>
    <property type="match status" value="1"/>
</dbReference>
<keyword evidence="2 8" id="KW-0820">tRNA-binding</keyword>
<evidence type="ECO:0000256" key="8">
    <source>
        <dbReference type="HAMAP-Rule" id="MF_00083"/>
    </source>
</evidence>
<proteinExistence type="inferred from homology"/>
<feature type="binding site" evidence="8">
    <location>
        <position position="123"/>
    </location>
    <ligand>
        <name>tRNA</name>
        <dbReference type="ChEBI" id="CHEBI:17843"/>
    </ligand>
</feature>
<dbReference type="PROSITE" id="PS01196">
    <property type="entry name" value="PEPT_TRNA_HYDROL_2"/>
    <property type="match status" value="1"/>
</dbReference>
<feature type="site" description="Stabilizes the basic form of H active site to accept a proton" evidence="8">
    <location>
        <position position="102"/>
    </location>
</feature>
<comment type="subunit">
    <text evidence="8">Monomer.</text>
</comment>
<protein>
    <recommendedName>
        <fullName evidence="7 8">Peptidyl-tRNA hydrolase</fullName>
        <shortName evidence="8">Pth</shortName>
        <ecNumber evidence="1 8">3.1.1.29</ecNumber>
    </recommendedName>
</protein>
<organism evidence="11 12">
    <name type="scientific">Candidatus Flavonifractor intestinigallinarum</name>
    <dbReference type="NCBI Taxonomy" id="2838586"/>
    <lineage>
        <taxon>Bacteria</taxon>
        <taxon>Bacillati</taxon>
        <taxon>Bacillota</taxon>
        <taxon>Clostridia</taxon>
        <taxon>Eubacteriales</taxon>
        <taxon>Oscillospiraceae</taxon>
        <taxon>Flavonifractor</taxon>
    </lineage>
</organism>
<dbReference type="SUPFAM" id="SSF53178">
    <property type="entry name" value="Peptidyl-tRNA hydrolase-like"/>
    <property type="match status" value="1"/>
</dbReference>
<dbReference type="GO" id="GO:0004045">
    <property type="term" value="F:peptidyl-tRNA hydrolase activity"/>
    <property type="evidence" value="ECO:0007669"/>
    <property type="project" value="UniProtKB-UniRule"/>
</dbReference>
<comment type="similarity">
    <text evidence="5 8 10">Belongs to the PTH family.</text>
</comment>
<keyword evidence="3 8" id="KW-0378">Hydrolase</keyword>
<comment type="caution">
    <text evidence="11">The sequence shown here is derived from an EMBL/GenBank/DDBJ whole genome shotgun (WGS) entry which is preliminary data.</text>
</comment>
<feature type="binding site" evidence="8">
    <location>
        <position position="77"/>
    </location>
    <ligand>
        <name>tRNA</name>
        <dbReference type="ChEBI" id="CHEBI:17843"/>
    </ligand>
</feature>
<dbReference type="CDD" id="cd00462">
    <property type="entry name" value="PTH"/>
    <property type="match status" value="1"/>
</dbReference>
<evidence type="ECO:0000256" key="10">
    <source>
        <dbReference type="RuleBase" id="RU004320"/>
    </source>
</evidence>
<evidence type="ECO:0000313" key="12">
    <source>
        <dbReference type="Proteomes" id="UP000823921"/>
    </source>
</evidence>
<dbReference type="FunFam" id="3.40.50.1470:FF:000001">
    <property type="entry name" value="Peptidyl-tRNA hydrolase"/>
    <property type="match status" value="1"/>
</dbReference>
<feature type="binding site" evidence="8">
    <location>
        <position position="25"/>
    </location>
    <ligand>
        <name>tRNA</name>
        <dbReference type="ChEBI" id="CHEBI:17843"/>
    </ligand>
</feature>
<dbReference type="GO" id="GO:0072344">
    <property type="term" value="P:rescue of stalled ribosome"/>
    <property type="evidence" value="ECO:0007669"/>
    <property type="project" value="UniProtKB-UniRule"/>
</dbReference>
<reference evidence="11" key="1">
    <citation type="journal article" date="2021" name="PeerJ">
        <title>Extensive microbial diversity within the chicken gut microbiome revealed by metagenomics and culture.</title>
        <authorList>
            <person name="Gilroy R."/>
            <person name="Ravi A."/>
            <person name="Getino M."/>
            <person name="Pursley I."/>
            <person name="Horton D.L."/>
            <person name="Alikhan N.F."/>
            <person name="Baker D."/>
            <person name="Gharbi K."/>
            <person name="Hall N."/>
            <person name="Watson M."/>
            <person name="Adriaenssens E.M."/>
            <person name="Foster-Nyarko E."/>
            <person name="Jarju S."/>
            <person name="Secka A."/>
            <person name="Antonio M."/>
            <person name="Oren A."/>
            <person name="Chaudhuri R.R."/>
            <person name="La Ragione R."/>
            <person name="Hildebrand F."/>
            <person name="Pallen M.J."/>
        </authorList>
    </citation>
    <scope>NUCLEOTIDE SEQUENCE</scope>
    <source>
        <strain evidence="11">CHK192-8294</strain>
    </source>
</reference>
<feature type="active site" description="Proton acceptor" evidence="8">
    <location>
        <position position="30"/>
    </location>
</feature>
<feature type="binding site" evidence="8">
    <location>
        <position position="75"/>
    </location>
    <ligand>
        <name>tRNA</name>
        <dbReference type="ChEBI" id="CHEBI:17843"/>
    </ligand>
</feature>
<keyword evidence="4 8" id="KW-0694">RNA-binding</keyword>
<evidence type="ECO:0000256" key="7">
    <source>
        <dbReference type="ARBA" id="ARBA00050038"/>
    </source>
</evidence>
<dbReference type="PANTHER" id="PTHR17224:SF1">
    <property type="entry name" value="PEPTIDYL-TRNA HYDROLASE"/>
    <property type="match status" value="1"/>
</dbReference>
<comment type="function">
    <text evidence="8">Catalyzes the release of premature peptidyl moieties from peptidyl-tRNA molecules trapped in stalled 50S ribosomal subunits, and thus maintains levels of free tRNAs and 50S ribosomes.</text>
</comment>
<reference evidence="11" key="2">
    <citation type="submission" date="2021-04" db="EMBL/GenBank/DDBJ databases">
        <authorList>
            <person name="Gilroy R."/>
        </authorList>
    </citation>
    <scope>NUCLEOTIDE SEQUENCE</scope>
    <source>
        <strain evidence="11">CHK192-8294</strain>
    </source>
</reference>
<dbReference type="Gene3D" id="3.40.50.1470">
    <property type="entry name" value="Peptidyl-tRNA hydrolase"/>
    <property type="match status" value="1"/>
</dbReference>
<dbReference type="PROSITE" id="PS01195">
    <property type="entry name" value="PEPT_TRNA_HYDROL_1"/>
    <property type="match status" value="1"/>
</dbReference>
<dbReference type="EMBL" id="DWXO01000015">
    <property type="protein sequence ID" value="HJB79579.1"/>
    <property type="molecule type" value="Genomic_DNA"/>
</dbReference>
<evidence type="ECO:0000256" key="2">
    <source>
        <dbReference type="ARBA" id="ARBA00022555"/>
    </source>
</evidence>
<dbReference type="GO" id="GO:0006515">
    <property type="term" value="P:protein quality control for misfolded or incompletely synthesized proteins"/>
    <property type="evidence" value="ECO:0007669"/>
    <property type="project" value="UniProtKB-UniRule"/>
</dbReference>
<evidence type="ECO:0000256" key="5">
    <source>
        <dbReference type="ARBA" id="ARBA00038063"/>
    </source>
</evidence>
<evidence type="ECO:0000256" key="6">
    <source>
        <dbReference type="ARBA" id="ARBA00048707"/>
    </source>
</evidence>
<dbReference type="HAMAP" id="MF_00083">
    <property type="entry name" value="Pept_tRNA_hydro_bact"/>
    <property type="match status" value="1"/>
</dbReference>
<accession>A0A9D2SAE8</accession>
<dbReference type="AlphaFoldDB" id="A0A9D2SAE8"/>
<dbReference type="PANTHER" id="PTHR17224">
    <property type="entry name" value="PEPTIDYL-TRNA HYDROLASE"/>
    <property type="match status" value="1"/>
</dbReference>
<dbReference type="EC" id="3.1.1.29" evidence="1 8"/>
<gene>
    <name evidence="8 11" type="primary">pth</name>
    <name evidence="11" type="ORF">H9712_01200</name>
</gene>
<dbReference type="NCBIfam" id="TIGR00447">
    <property type="entry name" value="pth"/>
    <property type="match status" value="1"/>
</dbReference>
<dbReference type="InterPro" id="IPR018171">
    <property type="entry name" value="Pept_tRNA_hydro_CS"/>
</dbReference>
<name>A0A9D2SAE8_9FIRM</name>
<comment type="catalytic activity">
    <reaction evidence="6 8 9">
        <text>an N-acyl-L-alpha-aminoacyl-tRNA + H2O = an N-acyl-L-amino acid + a tRNA + H(+)</text>
        <dbReference type="Rhea" id="RHEA:54448"/>
        <dbReference type="Rhea" id="RHEA-COMP:10123"/>
        <dbReference type="Rhea" id="RHEA-COMP:13883"/>
        <dbReference type="ChEBI" id="CHEBI:15377"/>
        <dbReference type="ChEBI" id="CHEBI:15378"/>
        <dbReference type="ChEBI" id="CHEBI:59874"/>
        <dbReference type="ChEBI" id="CHEBI:78442"/>
        <dbReference type="ChEBI" id="CHEBI:138191"/>
        <dbReference type="EC" id="3.1.1.29"/>
    </reaction>
</comment>
<comment type="subcellular location">
    <subcellularLocation>
        <location evidence="8">Cytoplasm</location>
    </subcellularLocation>
</comment>
<comment type="function">
    <text evidence="8">Hydrolyzes ribosome-free peptidyl-tRNAs (with 1 or more amino acids incorporated), which drop off the ribosome during protein synthesis, or as a result of ribosome stalling.</text>
</comment>
<keyword evidence="8" id="KW-0963">Cytoplasm</keyword>
<feature type="site" description="Discriminates between blocked and unblocked aminoacyl-tRNA" evidence="8">
    <location>
        <position position="20"/>
    </location>
</feature>